<dbReference type="InterPro" id="IPR023213">
    <property type="entry name" value="CAT-like_dom_sf"/>
</dbReference>
<dbReference type="Pfam" id="PF07247">
    <property type="entry name" value="AATase"/>
    <property type="match status" value="1"/>
</dbReference>
<evidence type="ECO:0000313" key="2">
    <source>
        <dbReference type="Proteomes" id="UP000092993"/>
    </source>
</evidence>
<dbReference type="Gene3D" id="3.30.559.10">
    <property type="entry name" value="Chloramphenicol acetyltransferase-like domain"/>
    <property type="match status" value="1"/>
</dbReference>
<name>A0A1C7MAC6_GRIFR</name>
<organism evidence="1 2">
    <name type="scientific">Grifola frondosa</name>
    <name type="common">Maitake</name>
    <name type="synonym">Polyporus frondosus</name>
    <dbReference type="NCBI Taxonomy" id="5627"/>
    <lineage>
        <taxon>Eukaryota</taxon>
        <taxon>Fungi</taxon>
        <taxon>Dikarya</taxon>
        <taxon>Basidiomycota</taxon>
        <taxon>Agaricomycotina</taxon>
        <taxon>Agaricomycetes</taxon>
        <taxon>Polyporales</taxon>
        <taxon>Grifolaceae</taxon>
        <taxon>Grifola</taxon>
    </lineage>
</organism>
<dbReference type="PANTHER" id="PTHR28037">
    <property type="entry name" value="ALCOHOL O-ACETYLTRANSFERASE 1-RELATED"/>
    <property type="match status" value="1"/>
</dbReference>
<dbReference type="InterPro" id="IPR052058">
    <property type="entry name" value="Alcohol_O-acetyltransferase"/>
</dbReference>
<sequence length="364" mass="40051">MVRCAGLLERYHITRHYLGLDSCVIVSAKYNSATDIVLHRAILFAALGKVVQRHPALAVRLCDEEIGAPAFVRLETIDLSQVVEFSELDSSHLEEVIPTEFLRRLDTATALPLWRLTVLEDNTVVFAYHHGIGDGQSGLAFHRALLSALDEVDTSAEVLPILHTQSDGFNLSPPLEECTKLSISLLKILHEIAHLLLPDSWSADFFAWSGNPVVIGPTLRTTVRIVEYTPEETAYGPGPRMDSFSWDTAAKLSATLQKHFVKSKEELGKKRAAGFELSNIGRFPTLQATSGEHGALKWSIGEMYFCQCDAVCGAALKITWLGHHEEAGVSLSWGEGAVDESLAESFFVEFKKTVEALLASHAQQ</sequence>
<dbReference type="OrthoDB" id="2150604at2759"/>
<dbReference type="AlphaFoldDB" id="A0A1C7MAC6"/>
<dbReference type="PANTHER" id="PTHR28037:SF1">
    <property type="entry name" value="ALCOHOL O-ACETYLTRANSFERASE 1-RELATED"/>
    <property type="match status" value="1"/>
</dbReference>
<reference evidence="1 2" key="1">
    <citation type="submission" date="2016-03" db="EMBL/GenBank/DDBJ databases">
        <title>Whole genome sequencing of Grifola frondosa 9006-11.</title>
        <authorList>
            <person name="Min B."/>
            <person name="Park H."/>
            <person name="Kim J.-G."/>
            <person name="Cho H."/>
            <person name="Oh Y.-L."/>
            <person name="Kong W.-S."/>
            <person name="Choi I.-G."/>
        </authorList>
    </citation>
    <scope>NUCLEOTIDE SEQUENCE [LARGE SCALE GENOMIC DNA]</scope>
    <source>
        <strain evidence="1 2">9006-11</strain>
    </source>
</reference>
<protein>
    <submittedName>
        <fullName evidence="1">Uncharacterized protein C18B11.03c</fullName>
    </submittedName>
</protein>
<comment type="caution">
    <text evidence="1">The sequence shown here is derived from an EMBL/GenBank/DDBJ whole genome shotgun (WGS) entry which is preliminary data.</text>
</comment>
<dbReference type="SUPFAM" id="SSF52777">
    <property type="entry name" value="CoA-dependent acyltransferases"/>
    <property type="match status" value="1"/>
</dbReference>
<evidence type="ECO:0000313" key="1">
    <source>
        <dbReference type="EMBL" id="OBZ73841.1"/>
    </source>
</evidence>
<dbReference type="OMA" id="THRTAMT"/>
<gene>
    <name evidence="1" type="ORF">A0H81_06381</name>
</gene>
<proteinExistence type="predicted"/>
<dbReference type="STRING" id="5627.A0A1C7MAC6"/>
<accession>A0A1C7MAC6</accession>
<keyword evidence="2" id="KW-1185">Reference proteome</keyword>
<dbReference type="EMBL" id="LUGG01000006">
    <property type="protein sequence ID" value="OBZ73841.1"/>
    <property type="molecule type" value="Genomic_DNA"/>
</dbReference>
<dbReference type="GO" id="GO:0008080">
    <property type="term" value="F:N-acetyltransferase activity"/>
    <property type="evidence" value="ECO:0007669"/>
    <property type="project" value="TreeGrafter"/>
</dbReference>
<dbReference type="Proteomes" id="UP000092993">
    <property type="component" value="Unassembled WGS sequence"/>
</dbReference>
<dbReference type="InterPro" id="IPR010828">
    <property type="entry name" value="Atf2/Sli1-like"/>
</dbReference>